<protein>
    <submittedName>
        <fullName evidence="1">Uncharacterized protein</fullName>
    </submittedName>
</protein>
<dbReference type="EMBL" id="JARVKF010000409">
    <property type="protein sequence ID" value="KAK9416114.1"/>
    <property type="molecule type" value="Genomic_DNA"/>
</dbReference>
<accession>A0ABR2UP42</accession>
<evidence type="ECO:0000313" key="2">
    <source>
        <dbReference type="Proteomes" id="UP001408356"/>
    </source>
</evidence>
<organism evidence="1 2">
    <name type="scientific">Seiridium unicorne</name>
    <dbReference type="NCBI Taxonomy" id="138068"/>
    <lineage>
        <taxon>Eukaryota</taxon>
        <taxon>Fungi</taxon>
        <taxon>Dikarya</taxon>
        <taxon>Ascomycota</taxon>
        <taxon>Pezizomycotina</taxon>
        <taxon>Sordariomycetes</taxon>
        <taxon>Xylariomycetidae</taxon>
        <taxon>Amphisphaeriales</taxon>
        <taxon>Sporocadaceae</taxon>
        <taxon>Seiridium</taxon>
    </lineage>
</organism>
<reference evidence="1 2" key="1">
    <citation type="journal article" date="2024" name="J. Plant Pathol.">
        <title>Sequence and assembly of the genome of Seiridium unicorne, isolate CBS 538.82, causal agent of cypress canker disease.</title>
        <authorList>
            <person name="Scali E."/>
            <person name="Rocca G.D."/>
            <person name="Danti R."/>
            <person name="Garbelotto M."/>
            <person name="Barberini S."/>
            <person name="Baroncelli R."/>
            <person name="Emiliani G."/>
        </authorList>
    </citation>
    <scope>NUCLEOTIDE SEQUENCE [LARGE SCALE GENOMIC DNA]</scope>
    <source>
        <strain evidence="1 2">BM-138-508</strain>
    </source>
</reference>
<evidence type="ECO:0000313" key="1">
    <source>
        <dbReference type="EMBL" id="KAK9416114.1"/>
    </source>
</evidence>
<gene>
    <name evidence="1" type="ORF">SUNI508_09887</name>
</gene>
<dbReference type="Proteomes" id="UP001408356">
    <property type="component" value="Unassembled WGS sequence"/>
</dbReference>
<name>A0ABR2UP42_9PEZI</name>
<comment type="caution">
    <text evidence="1">The sequence shown here is derived from an EMBL/GenBank/DDBJ whole genome shotgun (WGS) entry which is preliminary data.</text>
</comment>
<keyword evidence="2" id="KW-1185">Reference proteome</keyword>
<proteinExistence type="predicted"/>
<sequence>MQLVKIKYSQVLADLEQRQPTNFNTSFHAAEQAPDLERPSEEPYFFKRWLSLILRSRGLSGESAQIVTFSRAQAHLLLDAAEGSIQIGAVNRIYAEDIEEEILPKLSSLEIPPTGLFMRLNACSAKDGVTSKPGQSSLHSPEEIILLLVTSIRARNALSNCLERNGQFELFFLPFDERMQSENEYRVFCPTGGENISGISQYQWHKPWKYATAWMLSR</sequence>